<dbReference type="Gene3D" id="3.20.20.150">
    <property type="entry name" value="Divalent-metal-dependent TIM barrel enzymes"/>
    <property type="match status" value="1"/>
</dbReference>
<evidence type="ECO:0000313" key="3">
    <source>
        <dbReference type="Proteomes" id="UP000436016"/>
    </source>
</evidence>
<dbReference type="AlphaFoldDB" id="A0A6B0TYB6"/>
<dbReference type="Proteomes" id="UP000436016">
    <property type="component" value="Unassembled WGS sequence"/>
</dbReference>
<reference evidence="2 3" key="1">
    <citation type="submission" date="2019-12" db="EMBL/GenBank/DDBJ databases">
        <title>Strain KN286 was isolated from seawater, which was collected from Caroline Seamount in the tropical western Pacific.</title>
        <authorList>
            <person name="Wang Q."/>
        </authorList>
    </citation>
    <scope>NUCLEOTIDE SEQUENCE [LARGE SCALE GENOMIC DNA]</scope>
    <source>
        <strain evidence="2 3">KN286</strain>
    </source>
</reference>
<comment type="caution">
    <text evidence="2">The sequence shown here is derived from an EMBL/GenBank/DDBJ whole genome shotgun (WGS) entry which is preliminary data.</text>
</comment>
<evidence type="ECO:0000313" key="2">
    <source>
        <dbReference type="EMBL" id="MXU65993.1"/>
    </source>
</evidence>
<sequence>MTDYSYQLYSSRNFPTLADTLRMLGHLGYAQVEGYGGLYADLTEADLLAQHLKDAGLEMASGHFGLDMVEGDPQGVIDTCKTLGIRKVFVPYLVAEERPTDAAGWRAFGARLQEAGAPLRAAGLGFGWHNHDFEFVPLEDGSIPQDLILEGGPELEWEADIAWIARAGADPLPWIAKYADRITAAHVKDIAPEGEKADEDGWADVGEGVLDWAGLMAALKSTKATLFVMEHDNPSDASRFARRSLDHMKAL</sequence>
<name>A0A6B0TYB6_9RHOB</name>
<dbReference type="RefSeq" id="WP_160854982.1">
    <property type="nucleotide sequence ID" value="NZ_WUWG01000003.1"/>
</dbReference>
<evidence type="ECO:0000259" key="1">
    <source>
        <dbReference type="Pfam" id="PF01261"/>
    </source>
</evidence>
<proteinExistence type="predicted"/>
<organism evidence="2 3">
    <name type="scientific">Oceanomicrobium pacificus</name>
    <dbReference type="NCBI Taxonomy" id="2692916"/>
    <lineage>
        <taxon>Bacteria</taxon>
        <taxon>Pseudomonadati</taxon>
        <taxon>Pseudomonadota</taxon>
        <taxon>Alphaproteobacteria</taxon>
        <taxon>Rhodobacterales</taxon>
        <taxon>Paracoccaceae</taxon>
        <taxon>Oceanomicrobium</taxon>
    </lineage>
</organism>
<dbReference type="InterPro" id="IPR013022">
    <property type="entry name" value="Xyl_isomerase-like_TIM-brl"/>
</dbReference>
<accession>A0A6B0TYB6</accession>
<keyword evidence="3" id="KW-1185">Reference proteome</keyword>
<dbReference type="PANTHER" id="PTHR12110">
    <property type="entry name" value="HYDROXYPYRUVATE ISOMERASE"/>
    <property type="match status" value="1"/>
</dbReference>
<gene>
    <name evidence="2" type="ORF">GSH16_11075</name>
</gene>
<feature type="domain" description="Xylose isomerase-like TIM barrel" evidence="1">
    <location>
        <begin position="27"/>
        <end position="250"/>
    </location>
</feature>
<dbReference type="Pfam" id="PF01261">
    <property type="entry name" value="AP_endonuc_2"/>
    <property type="match status" value="1"/>
</dbReference>
<dbReference type="InterPro" id="IPR050312">
    <property type="entry name" value="IolE/XylAMocC-like"/>
</dbReference>
<dbReference type="PANTHER" id="PTHR12110:SF41">
    <property type="entry name" value="INOSOSE DEHYDRATASE"/>
    <property type="match status" value="1"/>
</dbReference>
<dbReference type="InterPro" id="IPR036237">
    <property type="entry name" value="Xyl_isomerase-like_sf"/>
</dbReference>
<dbReference type="EMBL" id="WUWG01000003">
    <property type="protein sequence ID" value="MXU65993.1"/>
    <property type="molecule type" value="Genomic_DNA"/>
</dbReference>
<protein>
    <submittedName>
        <fullName evidence="2">TIM barrel protein</fullName>
    </submittedName>
</protein>
<dbReference type="SUPFAM" id="SSF51658">
    <property type="entry name" value="Xylose isomerase-like"/>
    <property type="match status" value="1"/>
</dbReference>